<dbReference type="PROSITE" id="PS51918">
    <property type="entry name" value="RADICAL_SAM"/>
    <property type="match status" value="1"/>
</dbReference>
<feature type="domain" description="Radical SAM core" evidence="8">
    <location>
        <begin position="56"/>
        <end position="275"/>
    </location>
</feature>
<protein>
    <submittedName>
        <fullName evidence="9">Radical SAM domain-containing protein</fullName>
    </submittedName>
</protein>
<dbReference type="PATRIC" id="fig|1003181.4.peg.5051"/>
<evidence type="ECO:0000256" key="2">
    <source>
        <dbReference type="ARBA" id="ARBA00022526"/>
    </source>
</evidence>
<dbReference type="Proteomes" id="UP000076962">
    <property type="component" value="Unassembled WGS sequence"/>
</dbReference>
<dbReference type="InterPro" id="IPR007197">
    <property type="entry name" value="rSAM"/>
</dbReference>
<dbReference type="EMBL" id="LUTY01002351">
    <property type="protein sequence ID" value="OAD20469.1"/>
    <property type="molecule type" value="Genomic_DNA"/>
</dbReference>
<dbReference type="GO" id="GO:0006006">
    <property type="term" value="P:glucose metabolic process"/>
    <property type="evidence" value="ECO:0007669"/>
    <property type="project" value="UniProtKB-KW"/>
</dbReference>
<comment type="cofactor">
    <cofactor evidence="7">
        <name>[4Fe-4S] cluster</name>
        <dbReference type="ChEBI" id="CHEBI:49883"/>
    </cofactor>
    <text evidence="7">Binds 1 [4Fe-4S] cluster. The cluster is coordinated with 3 cysteines and an exchangeable S-adenosyl-L-methionine.</text>
</comment>
<accession>A0A0A6NY95</accession>
<dbReference type="PANTHER" id="PTHR30352:SF5">
    <property type="entry name" value="PYRUVATE FORMATE-LYASE 1-ACTIVATING ENZYME"/>
    <property type="match status" value="1"/>
</dbReference>
<evidence type="ECO:0000313" key="9">
    <source>
        <dbReference type="EMBL" id="OAD20469.1"/>
    </source>
</evidence>
<dbReference type="PANTHER" id="PTHR30352">
    <property type="entry name" value="PYRUVATE FORMATE-LYASE-ACTIVATING ENZYME"/>
    <property type="match status" value="1"/>
</dbReference>
<keyword evidence="2" id="KW-0119">Carbohydrate metabolism</keyword>
<dbReference type="Gene3D" id="3.20.20.70">
    <property type="entry name" value="Aldolase class I"/>
    <property type="match status" value="1"/>
</dbReference>
<dbReference type="Pfam" id="PF04055">
    <property type="entry name" value="Radical_SAM"/>
    <property type="match status" value="1"/>
</dbReference>
<feature type="binding site" evidence="7">
    <location>
        <position position="75"/>
    </location>
    <ligand>
        <name>[4Fe-4S] cluster</name>
        <dbReference type="ChEBI" id="CHEBI:49883"/>
        <note>4Fe-4S-S-AdoMet</note>
    </ligand>
</feature>
<evidence type="ECO:0000256" key="7">
    <source>
        <dbReference type="PIRSR" id="PIRSR004869-50"/>
    </source>
</evidence>
<keyword evidence="6 7" id="KW-0411">Iron-sulfur</keyword>
<keyword evidence="2" id="KW-0313">Glucose metabolism</keyword>
<dbReference type="NCBIfam" id="TIGR04337">
    <property type="entry name" value="AmmeMemoSam_rS"/>
    <property type="match status" value="1"/>
</dbReference>
<gene>
    <name evidence="9" type="ORF">THIOM_003825</name>
</gene>
<dbReference type="PIRSF" id="PIRSF004869">
    <property type="entry name" value="PflX_prd"/>
    <property type="match status" value="1"/>
</dbReference>
<dbReference type="GO" id="GO:0046872">
    <property type="term" value="F:metal ion binding"/>
    <property type="evidence" value="ECO:0007669"/>
    <property type="project" value="UniProtKB-KW"/>
</dbReference>
<evidence type="ECO:0000256" key="4">
    <source>
        <dbReference type="ARBA" id="ARBA00022723"/>
    </source>
</evidence>
<evidence type="ECO:0000313" key="10">
    <source>
        <dbReference type="Proteomes" id="UP000076962"/>
    </source>
</evidence>
<dbReference type="InterPro" id="IPR034457">
    <property type="entry name" value="Organic_radical-activating"/>
</dbReference>
<dbReference type="GO" id="GO:0003824">
    <property type="term" value="F:catalytic activity"/>
    <property type="evidence" value="ECO:0007669"/>
    <property type="project" value="InterPro"/>
</dbReference>
<dbReference type="AlphaFoldDB" id="A0A0A6NY95"/>
<evidence type="ECO:0000256" key="6">
    <source>
        <dbReference type="ARBA" id="ARBA00023014"/>
    </source>
</evidence>
<dbReference type="InterPro" id="IPR016431">
    <property type="entry name" value="Pyrv-formate_lyase-activ_prd"/>
</dbReference>
<evidence type="ECO:0000256" key="5">
    <source>
        <dbReference type="ARBA" id="ARBA00023004"/>
    </source>
</evidence>
<evidence type="ECO:0000259" key="8">
    <source>
        <dbReference type="PROSITE" id="PS51918"/>
    </source>
</evidence>
<dbReference type="GO" id="GO:0051539">
    <property type="term" value="F:4 iron, 4 sulfur cluster binding"/>
    <property type="evidence" value="ECO:0007669"/>
    <property type="project" value="UniProtKB-KW"/>
</dbReference>
<feature type="binding site" evidence="7">
    <location>
        <position position="71"/>
    </location>
    <ligand>
        <name>[4Fe-4S] cluster</name>
        <dbReference type="ChEBI" id="CHEBI:49883"/>
        <note>4Fe-4S-S-AdoMet</note>
    </ligand>
</feature>
<feature type="binding site" evidence="7">
    <location>
        <position position="78"/>
    </location>
    <ligand>
        <name>[4Fe-4S] cluster</name>
        <dbReference type="ChEBI" id="CHEBI:49883"/>
        <note>4Fe-4S-S-AdoMet</note>
    </ligand>
</feature>
<name>A0A0A6NY95_9GAMM</name>
<evidence type="ECO:0000256" key="3">
    <source>
        <dbReference type="ARBA" id="ARBA00022691"/>
    </source>
</evidence>
<keyword evidence="5 7" id="KW-0408">Iron</keyword>
<dbReference type="InterPro" id="IPR027596">
    <property type="entry name" value="AmmeMemoSam_rS"/>
</dbReference>
<dbReference type="CDD" id="cd01335">
    <property type="entry name" value="Radical_SAM"/>
    <property type="match status" value="1"/>
</dbReference>
<comment type="caution">
    <text evidence="9">The sequence shown here is derived from an EMBL/GenBank/DDBJ whole genome shotgun (WGS) entry which is preliminary data.</text>
</comment>
<keyword evidence="4 7" id="KW-0479">Metal-binding</keyword>
<proteinExistence type="predicted"/>
<dbReference type="SFLD" id="SFLDS00029">
    <property type="entry name" value="Radical_SAM"/>
    <property type="match status" value="1"/>
</dbReference>
<keyword evidence="3 7" id="KW-0949">S-adenosyl-L-methionine</keyword>
<keyword evidence="10" id="KW-1185">Reference proteome</keyword>
<reference evidence="9 10" key="1">
    <citation type="submission" date="2016-05" db="EMBL/GenBank/DDBJ databases">
        <title>Single-cell genome of chain-forming Candidatus Thiomargarita nelsonii and comparison to other large sulfur-oxidizing bacteria.</title>
        <authorList>
            <person name="Winkel M."/>
            <person name="Salman V."/>
            <person name="Woyke T."/>
            <person name="Schulz-Vogt H."/>
            <person name="Richter M."/>
            <person name="Flood B."/>
            <person name="Bailey J."/>
            <person name="Amann R."/>
            <person name="Mussmann M."/>
        </authorList>
    </citation>
    <scope>NUCLEOTIDE SEQUENCE [LARGE SCALE GENOMIC DNA]</scope>
    <source>
        <strain evidence="9 10">THI036</strain>
    </source>
</reference>
<keyword evidence="1" id="KW-0004">4Fe-4S</keyword>
<sequence>MNDVVCELCPRYCTIPAGGAGDCRVRVNLGGKLRATTYGRPSAVHIDPMEKKPLYHFHPGTSILSIATAGCNLHCRNCQNWQLSQRGGEEMEHIYRGMPDQIVDTTLNQGCQAIAYTYSDPIIFYEYVYDTAEAAQAVGLYNVFVTAGYINKAPLRKLCRVLNATNTDLKAFDDKFYRDNCSATLKPVLDALVIFREEGVWLEITNLVIPTLNDDMAMIRRMAHWIRDELGAGTPLHLSRYHPMYRMRNLPPTPTETLERARQEAMDVGLHYVYIGNLSGHKGSSTFCPHDGTLLIRRTGFWITEYHLTEDGRCPVCHEKIEGVWT</sequence>
<organism evidence="9 10">
    <name type="scientific">Candidatus Thiomargarita nelsonii</name>
    <dbReference type="NCBI Taxonomy" id="1003181"/>
    <lineage>
        <taxon>Bacteria</taxon>
        <taxon>Pseudomonadati</taxon>
        <taxon>Pseudomonadota</taxon>
        <taxon>Gammaproteobacteria</taxon>
        <taxon>Thiotrichales</taxon>
        <taxon>Thiotrichaceae</taxon>
        <taxon>Thiomargarita</taxon>
    </lineage>
</organism>
<dbReference type="InterPro" id="IPR058240">
    <property type="entry name" value="rSAM_sf"/>
</dbReference>
<dbReference type="InterPro" id="IPR013785">
    <property type="entry name" value="Aldolase_TIM"/>
</dbReference>
<dbReference type="SUPFAM" id="SSF102114">
    <property type="entry name" value="Radical SAM enzymes"/>
    <property type="match status" value="1"/>
</dbReference>
<evidence type="ECO:0000256" key="1">
    <source>
        <dbReference type="ARBA" id="ARBA00022485"/>
    </source>
</evidence>
<dbReference type="SFLD" id="SFLDG01101">
    <property type="entry name" value="Uncharacterised_Radical_SAM_Su"/>
    <property type="match status" value="1"/>
</dbReference>